<comment type="caution">
    <text evidence="3">The sequence shown here is derived from an EMBL/GenBank/DDBJ whole genome shotgun (WGS) entry which is preliminary data.</text>
</comment>
<dbReference type="Proteomes" id="UP000660885">
    <property type="component" value="Unassembled WGS sequence"/>
</dbReference>
<dbReference type="Gene3D" id="3.40.190.170">
    <property type="entry name" value="Bacterial extracellular solute-binding protein, family 7"/>
    <property type="match status" value="1"/>
</dbReference>
<name>A0ABS1UDP4_9PROT</name>
<dbReference type="PANTHER" id="PTHR33376:SF15">
    <property type="entry name" value="BLL6794 PROTEIN"/>
    <property type="match status" value="1"/>
</dbReference>
<dbReference type="Pfam" id="PF03480">
    <property type="entry name" value="DctP"/>
    <property type="match status" value="1"/>
</dbReference>
<evidence type="ECO:0000256" key="2">
    <source>
        <dbReference type="SAM" id="SignalP"/>
    </source>
</evidence>
<sequence>MRAMMVAALGVTLAAWPAWAEEPTTIHLRIAGGLGGVTQYERYEAPFWISEVPRLTGGRVKAEIAPFDRSGIRGPDMLGFLRLGVVQFGNVSLAVAAGEDPELGAMDLPALNPDIATLSQSRDLLRPRLEATLRDRYNVQLLAVYTYPAQVLFCREPFAGLADLAGRRVRVSSVGQSEMIEALGAAPVVIPFARIPYAFEHHTVECAITGSLSGNALGLQAITSTMSRQAIGWGVSFFGANLSAWNGLPPEVRTQIQQGLRTLEAAIWQAAARETEEGFLCNAGSPRCTQGKPGRMVVLDDTPQDQRRRAHLLRDVMLPKWIDRCGEECVTVWNRYMAAARGITAAAQ</sequence>
<proteinExistence type="predicted"/>
<keyword evidence="1 2" id="KW-0732">Signal</keyword>
<reference evidence="3 4" key="1">
    <citation type="submission" date="2021-01" db="EMBL/GenBank/DDBJ databases">
        <title>Belnapia mucosa sp. nov. and Belnapia arida sp. nov., isolated from the Tabernas Desert (Almeria, Spain).</title>
        <authorList>
            <person name="Molina-Menor E."/>
            <person name="Vidal-Verdu A."/>
            <person name="Calonge A."/>
            <person name="Satari L."/>
            <person name="Pereto J."/>
            <person name="Porcar M."/>
        </authorList>
    </citation>
    <scope>NUCLEOTIDE SEQUENCE [LARGE SCALE GENOMIC DNA]</scope>
    <source>
        <strain evidence="3 4">T18</strain>
    </source>
</reference>
<dbReference type="CDD" id="cd13602">
    <property type="entry name" value="PBP2_TRAP_BpDctp6_7"/>
    <property type="match status" value="1"/>
</dbReference>
<evidence type="ECO:0000256" key="1">
    <source>
        <dbReference type="ARBA" id="ARBA00022729"/>
    </source>
</evidence>
<gene>
    <name evidence="3" type="ORF">JMJ56_33065</name>
</gene>
<dbReference type="RefSeq" id="WP_202836111.1">
    <property type="nucleotide sequence ID" value="NZ_JAETWB010000137.1"/>
</dbReference>
<keyword evidence="4" id="KW-1185">Reference proteome</keyword>
<organism evidence="3 4">
    <name type="scientific">Belnapia arida</name>
    <dbReference type="NCBI Taxonomy" id="2804533"/>
    <lineage>
        <taxon>Bacteria</taxon>
        <taxon>Pseudomonadati</taxon>
        <taxon>Pseudomonadota</taxon>
        <taxon>Alphaproteobacteria</taxon>
        <taxon>Acetobacterales</taxon>
        <taxon>Roseomonadaceae</taxon>
        <taxon>Belnapia</taxon>
    </lineage>
</organism>
<feature type="signal peptide" evidence="2">
    <location>
        <begin position="1"/>
        <end position="20"/>
    </location>
</feature>
<evidence type="ECO:0000313" key="3">
    <source>
        <dbReference type="EMBL" id="MBL6082784.1"/>
    </source>
</evidence>
<dbReference type="NCBIfam" id="NF037995">
    <property type="entry name" value="TRAP_S1"/>
    <property type="match status" value="1"/>
</dbReference>
<protein>
    <submittedName>
        <fullName evidence="3">TRAP transporter substrate-binding protein</fullName>
    </submittedName>
</protein>
<evidence type="ECO:0000313" key="4">
    <source>
        <dbReference type="Proteomes" id="UP000660885"/>
    </source>
</evidence>
<dbReference type="InterPro" id="IPR018389">
    <property type="entry name" value="DctP_fam"/>
</dbReference>
<dbReference type="EMBL" id="JAETWB010000137">
    <property type="protein sequence ID" value="MBL6082784.1"/>
    <property type="molecule type" value="Genomic_DNA"/>
</dbReference>
<dbReference type="PANTHER" id="PTHR33376">
    <property type="match status" value="1"/>
</dbReference>
<feature type="chain" id="PRO_5045794591" evidence="2">
    <location>
        <begin position="21"/>
        <end position="348"/>
    </location>
</feature>
<accession>A0ABS1UDP4</accession>
<dbReference type="InterPro" id="IPR038404">
    <property type="entry name" value="TRAP_DctP_sf"/>
</dbReference>